<evidence type="ECO:0000256" key="4">
    <source>
        <dbReference type="ARBA" id="ARBA00048741"/>
    </source>
</evidence>
<dbReference type="EC" id="6.3.5.4" evidence="2"/>
<dbReference type="InterPro" id="IPR051786">
    <property type="entry name" value="ASN_synthetase/amidase"/>
</dbReference>
<evidence type="ECO:0000256" key="1">
    <source>
        <dbReference type="ARBA" id="ARBA00005187"/>
    </source>
</evidence>
<keyword evidence="8" id="KW-1185">Reference proteome</keyword>
<dbReference type="PANTHER" id="PTHR43284:SF1">
    <property type="entry name" value="ASPARAGINE SYNTHETASE"/>
    <property type="match status" value="1"/>
</dbReference>
<accession>A0ABX6A700</accession>
<sequence>MRPTEVDAMSTFFGHVSFDGDTKAWPEGTGSECCALEGYVLPVGAQETLSGASGSDACMRIIESEGLSGLATLDGEFAVAFRDSDSSLVLARDVLGSRPLYYAKASAGVAFGTSIATIIDKAELPCEPHLDVVRQYLLGEDRRGVETFFAGISRVLPGEVVRISRGEVERTVLTKEKDQFFSVPSNPRRADHTCVEEFRSRLGDAVARRAGKSAALLLTTVDPVAAAALDGAARASHAPLDSLSLSASTGGPELDSGHEGEVRATPQGLKNDLPRMLRVFEEPPTSLTSYFMWLHLHACRQEGRSLAIDSYGARALRAPARAHRSVLSRAFAAARRREKAVPASLLGSALHRDHAGQRVAPEPLPEYAGPLAPLGYAGSVEAEQRAKAAQAFGSGVAVCSPFTDRAFLRFYASLDDTAFGAGARPSLIEAAADVSHGEGTTLTDGERETAWFKRIKGTYFALFSSQSFGTRGWFNQAEILKAYDAHINGRPSLSAGQLWRFACAELWARLFFDADDLREEQHEWEDSALLADDNGQSLPPDPHTPLTANAGKQLDLALDGDVVARRYPIQTEKFSKESRMDEEIAGYVKGFFKELDERGTDDDRHATEGRRWNFTVSEKIIAIMQGRSWFVWEIKPSFAAKQLSKFVTRTPAGIGLGDPVTMQLAINEAGLARITYAAALGALGKLRGKRGVFYELAGADVRAIDGPTEYSVYPSNVSAKLPPKDPDQVAEHLVRVIRDVVPARFAETFDGVVVMDANDIGRNVLGLSATQERAHYEAQFADNPLGQGSQQTPMAVVFERPARER</sequence>
<evidence type="ECO:0000313" key="7">
    <source>
        <dbReference type="EMBL" id="QEU11915.1"/>
    </source>
</evidence>
<evidence type="ECO:0000256" key="2">
    <source>
        <dbReference type="ARBA" id="ARBA00012737"/>
    </source>
</evidence>
<reference evidence="7 8" key="1">
    <citation type="submission" date="2019-09" db="EMBL/GenBank/DDBJ databases">
        <title>FDA dAtabase for Regulatory Grade micrObial Sequences (FDA-ARGOS): Supporting development and validation of Infectious Disease Dx tests.</title>
        <authorList>
            <person name="Sciortino C."/>
            <person name="Tallon L."/>
            <person name="Sadzewicz L."/>
            <person name="Vavikolanu K."/>
            <person name="Mehta A."/>
            <person name="Aluvathingal J."/>
            <person name="Nadendla S."/>
            <person name="Nandy P."/>
            <person name="Geyer C."/>
            <person name="Yan Y."/>
            <person name="Sichtig H."/>
        </authorList>
    </citation>
    <scope>NUCLEOTIDE SEQUENCE [LARGE SCALE GENOMIC DNA]</scope>
    <source>
        <strain evidence="7 8">FDAARGOS_640</strain>
    </source>
</reference>
<comment type="catalytic activity">
    <reaction evidence="4">
        <text>L-aspartate + L-glutamine + ATP + H2O = L-asparagine + L-glutamate + AMP + diphosphate + H(+)</text>
        <dbReference type="Rhea" id="RHEA:12228"/>
        <dbReference type="ChEBI" id="CHEBI:15377"/>
        <dbReference type="ChEBI" id="CHEBI:15378"/>
        <dbReference type="ChEBI" id="CHEBI:29985"/>
        <dbReference type="ChEBI" id="CHEBI:29991"/>
        <dbReference type="ChEBI" id="CHEBI:30616"/>
        <dbReference type="ChEBI" id="CHEBI:33019"/>
        <dbReference type="ChEBI" id="CHEBI:58048"/>
        <dbReference type="ChEBI" id="CHEBI:58359"/>
        <dbReference type="ChEBI" id="CHEBI:456215"/>
        <dbReference type="EC" id="6.3.5.4"/>
    </reaction>
</comment>
<name>A0ABX6A700_9MICO</name>
<dbReference type="SUPFAM" id="SSF56235">
    <property type="entry name" value="N-terminal nucleophile aminohydrolases (Ntn hydrolases)"/>
    <property type="match status" value="1"/>
</dbReference>
<evidence type="ECO:0000256" key="3">
    <source>
        <dbReference type="ARBA" id="ARBA00022888"/>
    </source>
</evidence>
<gene>
    <name evidence="7" type="ORF">FOB48_06115</name>
</gene>
<feature type="region of interest" description="Disordered" evidence="5">
    <location>
        <begin position="242"/>
        <end position="268"/>
    </location>
</feature>
<evidence type="ECO:0000256" key="5">
    <source>
        <dbReference type="SAM" id="MobiDB-lite"/>
    </source>
</evidence>
<dbReference type="EMBL" id="CP044108">
    <property type="protein sequence ID" value="QEU11915.1"/>
    <property type="molecule type" value="Genomic_DNA"/>
</dbReference>
<feature type="domain" description="Glutamine amidotransferase type-2" evidence="6">
    <location>
        <begin position="1"/>
        <end position="166"/>
    </location>
</feature>
<dbReference type="InterPro" id="IPR017932">
    <property type="entry name" value="GATase_2_dom"/>
</dbReference>
<dbReference type="SUPFAM" id="SSF144010">
    <property type="entry name" value="CofE-like"/>
    <property type="match status" value="1"/>
</dbReference>
<dbReference type="Proteomes" id="UP000323865">
    <property type="component" value="Chromosome"/>
</dbReference>
<dbReference type="PROSITE" id="PS51278">
    <property type="entry name" value="GATASE_TYPE_2"/>
    <property type="match status" value="1"/>
</dbReference>
<keyword evidence="3" id="KW-0061">Asparagine biosynthesis</keyword>
<dbReference type="InterPro" id="IPR029055">
    <property type="entry name" value="Ntn_hydrolases_N"/>
</dbReference>
<evidence type="ECO:0000313" key="8">
    <source>
        <dbReference type="Proteomes" id="UP000323865"/>
    </source>
</evidence>
<evidence type="ECO:0000259" key="6">
    <source>
        <dbReference type="PROSITE" id="PS51278"/>
    </source>
</evidence>
<dbReference type="Gene3D" id="3.60.20.10">
    <property type="entry name" value="Glutamine Phosphoribosylpyrophosphate, subunit 1, domain 1"/>
    <property type="match status" value="1"/>
</dbReference>
<proteinExistence type="predicted"/>
<dbReference type="PANTHER" id="PTHR43284">
    <property type="entry name" value="ASPARAGINE SYNTHETASE (GLUTAMINE-HYDROLYZING)"/>
    <property type="match status" value="1"/>
</dbReference>
<organism evidence="7 8">
    <name type="scientific">Dermabacter vaginalis</name>
    <dbReference type="NCBI Taxonomy" id="1630135"/>
    <lineage>
        <taxon>Bacteria</taxon>
        <taxon>Bacillati</taxon>
        <taxon>Actinomycetota</taxon>
        <taxon>Actinomycetes</taxon>
        <taxon>Micrococcales</taxon>
        <taxon>Dermabacteraceae</taxon>
        <taxon>Dermabacter</taxon>
    </lineage>
</organism>
<dbReference type="Pfam" id="PF13537">
    <property type="entry name" value="GATase_7"/>
    <property type="match status" value="1"/>
</dbReference>
<keyword evidence="3" id="KW-0028">Amino-acid biosynthesis</keyword>
<comment type="pathway">
    <text evidence="1">Amino-acid biosynthesis; L-asparagine biosynthesis; L-asparagine from L-aspartate (L-Gln route): step 1/1.</text>
</comment>
<protein>
    <recommendedName>
        <fullName evidence="2">asparagine synthase (glutamine-hydrolyzing)</fullName>
        <ecNumber evidence="2">6.3.5.4</ecNumber>
    </recommendedName>
</protein>